<keyword evidence="5" id="KW-0560">Oxidoreductase</keyword>
<keyword evidence="4 6" id="KW-0862">Zinc</keyword>
<dbReference type="PANTHER" id="PTHR43350:SF21">
    <property type="entry name" value="S-NITROSOMYCOTHIOL REDUCTASE MSCR"/>
    <property type="match status" value="1"/>
</dbReference>
<dbReference type="InterPro" id="IPR020843">
    <property type="entry name" value="ER"/>
</dbReference>
<dbReference type="PROSITE" id="PS00059">
    <property type="entry name" value="ADH_ZINC"/>
    <property type="match status" value="1"/>
</dbReference>
<evidence type="ECO:0000313" key="8">
    <source>
        <dbReference type="EMBL" id="GIF72487.1"/>
    </source>
</evidence>
<dbReference type="InterPro" id="IPR036291">
    <property type="entry name" value="NAD(P)-bd_dom_sf"/>
</dbReference>
<evidence type="ECO:0000256" key="1">
    <source>
        <dbReference type="ARBA" id="ARBA00001947"/>
    </source>
</evidence>
<evidence type="ECO:0000256" key="2">
    <source>
        <dbReference type="ARBA" id="ARBA00008072"/>
    </source>
</evidence>
<protein>
    <submittedName>
        <fullName evidence="8">Alcohol dehydrogenase</fullName>
    </submittedName>
</protein>
<gene>
    <name evidence="8" type="ORF">Asi02nite_20050</name>
</gene>
<keyword evidence="9" id="KW-1185">Reference proteome</keyword>
<evidence type="ECO:0000256" key="4">
    <source>
        <dbReference type="ARBA" id="ARBA00022833"/>
    </source>
</evidence>
<dbReference type="PANTHER" id="PTHR43350">
    <property type="entry name" value="NAD-DEPENDENT ALCOHOL DEHYDROGENASE"/>
    <property type="match status" value="1"/>
</dbReference>
<evidence type="ECO:0000313" key="9">
    <source>
        <dbReference type="Proteomes" id="UP000604117"/>
    </source>
</evidence>
<dbReference type="Proteomes" id="UP000604117">
    <property type="component" value="Unassembled WGS sequence"/>
</dbReference>
<evidence type="ECO:0000259" key="7">
    <source>
        <dbReference type="SMART" id="SM00829"/>
    </source>
</evidence>
<dbReference type="RefSeq" id="WP_203711999.1">
    <property type="nucleotide sequence ID" value="NZ_BONE01000012.1"/>
</dbReference>
<comment type="similarity">
    <text evidence="2 6">Belongs to the zinc-containing alcohol dehydrogenase family.</text>
</comment>
<feature type="domain" description="Enoyl reductase (ER)" evidence="7">
    <location>
        <begin position="11"/>
        <end position="369"/>
    </location>
</feature>
<evidence type="ECO:0000256" key="3">
    <source>
        <dbReference type="ARBA" id="ARBA00022723"/>
    </source>
</evidence>
<dbReference type="InterPro" id="IPR013154">
    <property type="entry name" value="ADH-like_N"/>
</dbReference>
<name>A0ABQ4CNR4_9ACTN</name>
<comment type="cofactor">
    <cofactor evidence="1 6">
        <name>Zn(2+)</name>
        <dbReference type="ChEBI" id="CHEBI:29105"/>
    </cofactor>
</comment>
<keyword evidence="3 6" id="KW-0479">Metal-binding</keyword>
<evidence type="ECO:0000256" key="6">
    <source>
        <dbReference type="RuleBase" id="RU361277"/>
    </source>
</evidence>
<dbReference type="SMART" id="SM00829">
    <property type="entry name" value="PKS_ER"/>
    <property type="match status" value="1"/>
</dbReference>
<sequence length="371" mass="37803">MTKALIVTASGGKPQVTDVVLPPVGPGEVRVRVRAAGVCHSDLSMVNGTLSPSYPLVLGHEAAGVVVEVGPDAPTGSEAGPARADRRLAVGDHVVLNWAPPCRECWHCTHGEPWLCAEGGRPSAPRGRLASGEPTHVTLGLGALAEEVVVPSHAVVPVPAELPADVAALLGCAVLTATGAVNRTAAVRSGQSVVVIGLGGVGLATLIAARAAGADAVIGVDLSEAKRDLALAAGATHFVLSEDTMPKTVRGLTGGRGADHAIECAGRATTINAAWRATRRGGQVTVVGMGARDDLVSLSALDIFHSARTLRSSVYGSSDPDRDLPTLAAAVHDGSLDLSPLITDRIPLEEAPDAFTRMSRGEGARSVVLFP</sequence>
<dbReference type="EMBL" id="BONE01000012">
    <property type="protein sequence ID" value="GIF72487.1"/>
    <property type="molecule type" value="Genomic_DNA"/>
</dbReference>
<dbReference type="SUPFAM" id="SSF50129">
    <property type="entry name" value="GroES-like"/>
    <property type="match status" value="2"/>
</dbReference>
<dbReference type="Pfam" id="PF00107">
    <property type="entry name" value="ADH_zinc_N"/>
    <property type="match status" value="1"/>
</dbReference>
<evidence type="ECO:0000256" key="5">
    <source>
        <dbReference type="ARBA" id="ARBA00023002"/>
    </source>
</evidence>
<accession>A0ABQ4CNR4</accession>
<dbReference type="InterPro" id="IPR011032">
    <property type="entry name" value="GroES-like_sf"/>
</dbReference>
<dbReference type="InterPro" id="IPR002328">
    <property type="entry name" value="ADH_Zn_CS"/>
</dbReference>
<dbReference type="SUPFAM" id="SSF51735">
    <property type="entry name" value="NAD(P)-binding Rossmann-fold domains"/>
    <property type="match status" value="1"/>
</dbReference>
<proteinExistence type="inferred from homology"/>
<comment type="caution">
    <text evidence="8">The sequence shown here is derived from an EMBL/GenBank/DDBJ whole genome shotgun (WGS) entry which is preliminary data.</text>
</comment>
<dbReference type="Gene3D" id="3.40.50.720">
    <property type="entry name" value="NAD(P)-binding Rossmann-like Domain"/>
    <property type="match status" value="1"/>
</dbReference>
<organism evidence="8 9">
    <name type="scientific">Asanoa siamensis</name>
    <dbReference type="NCBI Taxonomy" id="926357"/>
    <lineage>
        <taxon>Bacteria</taxon>
        <taxon>Bacillati</taxon>
        <taxon>Actinomycetota</taxon>
        <taxon>Actinomycetes</taxon>
        <taxon>Micromonosporales</taxon>
        <taxon>Micromonosporaceae</taxon>
        <taxon>Asanoa</taxon>
    </lineage>
</organism>
<dbReference type="InterPro" id="IPR013149">
    <property type="entry name" value="ADH-like_C"/>
</dbReference>
<dbReference type="Pfam" id="PF08240">
    <property type="entry name" value="ADH_N"/>
    <property type="match status" value="1"/>
</dbReference>
<reference evidence="8 9" key="1">
    <citation type="submission" date="2021-01" db="EMBL/GenBank/DDBJ databases">
        <title>Whole genome shotgun sequence of Asanoa siamensis NBRC 107932.</title>
        <authorList>
            <person name="Komaki H."/>
            <person name="Tamura T."/>
        </authorList>
    </citation>
    <scope>NUCLEOTIDE SEQUENCE [LARGE SCALE GENOMIC DNA]</scope>
    <source>
        <strain evidence="8 9">NBRC 107932</strain>
    </source>
</reference>
<dbReference type="Gene3D" id="3.90.180.10">
    <property type="entry name" value="Medium-chain alcohol dehydrogenases, catalytic domain"/>
    <property type="match status" value="1"/>
</dbReference>